<dbReference type="GO" id="GO:0046314">
    <property type="term" value="P:phosphocreatine biosynthetic process"/>
    <property type="evidence" value="ECO:0007669"/>
    <property type="project" value="InterPro"/>
</dbReference>
<evidence type="ECO:0000256" key="4">
    <source>
        <dbReference type="ARBA" id="ARBA00022777"/>
    </source>
</evidence>
<dbReference type="InterPro" id="IPR022414">
    <property type="entry name" value="ATP-guanido_PTrfase_cat"/>
</dbReference>
<reference evidence="10" key="1">
    <citation type="submission" date="2020-01" db="EMBL/GenBank/DDBJ databases">
        <authorList>
            <person name="Meier V. D."/>
            <person name="Meier V D."/>
        </authorList>
    </citation>
    <scope>NUCLEOTIDE SEQUENCE</scope>
    <source>
        <strain evidence="10">HLG_WM_MAG_06</strain>
    </source>
</reference>
<evidence type="ECO:0000256" key="1">
    <source>
        <dbReference type="ARBA" id="ARBA00006798"/>
    </source>
</evidence>
<keyword evidence="2 6" id="KW-0808">Transferase</keyword>
<evidence type="ECO:0000259" key="9">
    <source>
        <dbReference type="PROSITE" id="PS51510"/>
    </source>
</evidence>
<dbReference type="PROSITE" id="PS51510">
    <property type="entry name" value="PHOSPHAGEN_KINASE_C"/>
    <property type="match status" value="1"/>
</dbReference>
<dbReference type="EMBL" id="CACVAP010000068">
    <property type="protein sequence ID" value="CAA6812937.1"/>
    <property type="molecule type" value="Genomic_DNA"/>
</dbReference>
<feature type="binding site" evidence="6">
    <location>
        <begin position="264"/>
        <end position="268"/>
    </location>
    <ligand>
        <name>ATP</name>
        <dbReference type="ChEBI" id="CHEBI:30616"/>
    </ligand>
</feature>
<evidence type="ECO:0000256" key="5">
    <source>
        <dbReference type="ARBA" id="ARBA00022840"/>
    </source>
</evidence>
<dbReference type="InterPro" id="IPR000749">
    <property type="entry name" value="ATP-guanido_PTrfase"/>
</dbReference>
<dbReference type="InterPro" id="IPR022413">
    <property type="entry name" value="ATP-guanido_PTrfase_N"/>
</dbReference>
<dbReference type="CDD" id="cd07931">
    <property type="entry name" value="eukaryotic_phosphagen_kinases"/>
    <property type="match status" value="1"/>
</dbReference>
<dbReference type="GO" id="GO:0005615">
    <property type="term" value="C:extracellular space"/>
    <property type="evidence" value="ECO:0007669"/>
    <property type="project" value="TreeGrafter"/>
</dbReference>
<dbReference type="GO" id="GO:0004111">
    <property type="term" value="F:creatine kinase activity"/>
    <property type="evidence" value="ECO:0007669"/>
    <property type="project" value="InterPro"/>
</dbReference>
<evidence type="ECO:0000256" key="6">
    <source>
        <dbReference type="PROSITE-ProRule" id="PRU00843"/>
    </source>
</evidence>
<sequence length="345" mass="39024">MTYPTFPKDCTSMLCKHLSPELFETLKDKETANGFTLEQVINSGLKNSDSEIGVYAGDEDSYEVFAPLFDKVIEAYHGFSQSDKHHSNLNADELKINGLDEGYILSTRIRVGRNVKDMPLGSAVSKEQRNEIEERVSSALNALEGELEGEYYALLGMSKNVQERLIKEHFLFKDGDRFLEYAGLNRDWPHGRGIYHNHDKTFLVWLNEEDQLRIISMQKGGDVLEVFSRLVLAMQKIEEKVPFAYSDRLGYISSCPTNLGTAMRASVHIKLPNLGENMEQFKTITEKYFLQIRGVNGEHTKSEEGIFDISNLRRLGITEVEAVQDMIDGVASLIEAEKALAEVVK</sequence>
<dbReference type="EC" id="2.7.3.-" evidence="10"/>
<evidence type="ECO:0000259" key="8">
    <source>
        <dbReference type="PROSITE" id="PS51509"/>
    </source>
</evidence>
<feature type="domain" description="Phosphagen kinase N-terminal" evidence="8">
    <location>
        <begin position="1"/>
        <end position="78"/>
    </location>
</feature>
<protein>
    <submittedName>
        <fullName evidence="10">ATP:guanido phosphotransferase YacI (EC)</fullName>
        <ecNumber evidence="10">2.7.3.-</ecNumber>
    </submittedName>
</protein>
<dbReference type="GO" id="GO:0005524">
    <property type="term" value="F:ATP binding"/>
    <property type="evidence" value="ECO:0007669"/>
    <property type="project" value="UniProtKB-UniRule"/>
</dbReference>
<dbReference type="FunFam" id="3.30.590.10:FF:000006">
    <property type="entry name" value="Arginine kinase 1"/>
    <property type="match status" value="1"/>
</dbReference>
<feature type="binding site" evidence="6">
    <location>
        <position position="213"/>
    </location>
    <ligand>
        <name>ATP</name>
        <dbReference type="ChEBI" id="CHEBI:30616"/>
    </ligand>
</feature>
<dbReference type="Gene3D" id="3.30.590.10">
    <property type="entry name" value="Glutamine synthetase/guanido kinase, catalytic domain"/>
    <property type="match status" value="1"/>
</dbReference>
<dbReference type="FunFam" id="1.10.135.10:FF:000003">
    <property type="entry name" value="Three-domain arginine kinase"/>
    <property type="match status" value="1"/>
</dbReference>
<dbReference type="PROSITE" id="PS00112">
    <property type="entry name" value="PHOSPHAGEN_KINASE"/>
    <property type="match status" value="1"/>
</dbReference>
<dbReference type="SUPFAM" id="SSF48034">
    <property type="entry name" value="Guanido kinase N-terminal domain"/>
    <property type="match status" value="1"/>
</dbReference>
<keyword evidence="3 6" id="KW-0547">Nucleotide-binding</keyword>
<dbReference type="InterPro" id="IPR014746">
    <property type="entry name" value="Gln_synth/guanido_kin_cat_dom"/>
</dbReference>
<dbReference type="PANTHER" id="PTHR11547:SF38">
    <property type="entry name" value="ARGININE KINASE 1-RELATED"/>
    <property type="match status" value="1"/>
</dbReference>
<dbReference type="PROSITE" id="PS51509">
    <property type="entry name" value="PHOSPHAGEN_KINASE_N"/>
    <property type="match status" value="1"/>
</dbReference>
<evidence type="ECO:0000256" key="7">
    <source>
        <dbReference type="RuleBase" id="RU000505"/>
    </source>
</evidence>
<feature type="binding site" evidence="6">
    <location>
        <begin position="106"/>
        <end position="110"/>
    </location>
    <ligand>
        <name>ATP</name>
        <dbReference type="ChEBI" id="CHEBI:30616"/>
    </ligand>
</feature>
<feature type="binding site" evidence="6">
    <location>
        <begin position="293"/>
        <end position="298"/>
    </location>
    <ligand>
        <name>ATP</name>
        <dbReference type="ChEBI" id="CHEBI:30616"/>
    </ligand>
</feature>
<name>A0A6S6TDG4_9BACT</name>
<evidence type="ECO:0000313" key="10">
    <source>
        <dbReference type="EMBL" id="CAA6812937.1"/>
    </source>
</evidence>
<accession>A0A6S6TDG4</accession>
<dbReference type="Pfam" id="PF00217">
    <property type="entry name" value="ATP-gua_Ptrans"/>
    <property type="match status" value="1"/>
</dbReference>
<dbReference type="AlphaFoldDB" id="A0A6S6TDG4"/>
<evidence type="ECO:0000256" key="3">
    <source>
        <dbReference type="ARBA" id="ARBA00022741"/>
    </source>
</evidence>
<comment type="similarity">
    <text evidence="1 6 7">Belongs to the ATP:guanido phosphotransferase family.</text>
</comment>
<keyword evidence="5 6" id="KW-0067">ATP-binding</keyword>
<feature type="binding site" evidence="6">
    <location>
        <position position="169"/>
    </location>
    <ligand>
        <name>ATP</name>
        <dbReference type="ChEBI" id="CHEBI:30616"/>
    </ligand>
</feature>
<dbReference type="InterPro" id="IPR036802">
    <property type="entry name" value="ATP-guanido_PTrfase_N_sf"/>
</dbReference>
<dbReference type="SUPFAM" id="SSF55931">
    <property type="entry name" value="Glutamine synthetase/guanido kinase"/>
    <property type="match status" value="1"/>
</dbReference>
<dbReference type="Pfam" id="PF02807">
    <property type="entry name" value="ATP-gua_PtransN"/>
    <property type="match status" value="1"/>
</dbReference>
<evidence type="ECO:0000256" key="2">
    <source>
        <dbReference type="ARBA" id="ARBA00022679"/>
    </source>
</evidence>
<gene>
    <name evidence="10" type="ORF">HELGO_WM5628</name>
</gene>
<dbReference type="PANTHER" id="PTHR11547">
    <property type="entry name" value="ARGININE OR CREATINE KINASE"/>
    <property type="match status" value="1"/>
</dbReference>
<proteinExistence type="inferred from homology"/>
<dbReference type="Gene3D" id="1.10.135.10">
    <property type="entry name" value="ATP:guanido phosphotransferase, N-terminal domain"/>
    <property type="match status" value="1"/>
</dbReference>
<dbReference type="InterPro" id="IPR022415">
    <property type="entry name" value="ATP-guanido_PTrfase_AS"/>
</dbReference>
<organism evidence="10">
    <name type="scientific">uncultured Sulfurovum sp</name>
    <dbReference type="NCBI Taxonomy" id="269237"/>
    <lineage>
        <taxon>Bacteria</taxon>
        <taxon>Pseudomonadati</taxon>
        <taxon>Campylobacterota</taxon>
        <taxon>Epsilonproteobacteria</taxon>
        <taxon>Campylobacterales</taxon>
        <taxon>Sulfurovaceae</taxon>
        <taxon>Sulfurovum</taxon>
        <taxon>environmental samples</taxon>
    </lineage>
</organism>
<feature type="domain" description="Phosphagen kinase C-terminal" evidence="9">
    <location>
        <begin position="103"/>
        <end position="340"/>
    </location>
</feature>
<keyword evidence="4 6" id="KW-0418">Kinase</keyword>